<dbReference type="HAMAP" id="MF_00208">
    <property type="entry name" value="MurE"/>
    <property type="match status" value="1"/>
</dbReference>
<dbReference type="GO" id="GO:0005737">
    <property type="term" value="C:cytoplasm"/>
    <property type="evidence" value="ECO:0007669"/>
    <property type="project" value="UniProtKB-SubCell"/>
</dbReference>
<name>A0A3M8QTL4_9PROT</name>
<evidence type="ECO:0000259" key="5">
    <source>
        <dbReference type="Pfam" id="PF08245"/>
    </source>
</evidence>
<dbReference type="InterPro" id="IPR005761">
    <property type="entry name" value="UDP-N-AcMur-Glu-dNH2Pim_ligase"/>
</dbReference>
<dbReference type="AlphaFoldDB" id="A0A3M8QTL4"/>
<comment type="catalytic activity">
    <reaction evidence="2">
        <text>UDP-N-acetyl-alpha-D-muramoyl-L-alanyl-D-glutamate + meso-2,6-diaminopimelate + ATP = UDP-N-acetyl-alpha-D-muramoyl-L-alanyl-gamma-D-glutamyl-meso-2,6-diaminopimelate + ADP + phosphate + H(+)</text>
        <dbReference type="Rhea" id="RHEA:23676"/>
        <dbReference type="ChEBI" id="CHEBI:15378"/>
        <dbReference type="ChEBI" id="CHEBI:30616"/>
        <dbReference type="ChEBI" id="CHEBI:43474"/>
        <dbReference type="ChEBI" id="CHEBI:57791"/>
        <dbReference type="ChEBI" id="CHEBI:83900"/>
        <dbReference type="ChEBI" id="CHEBI:83905"/>
        <dbReference type="ChEBI" id="CHEBI:456216"/>
        <dbReference type="EC" id="6.3.2.13"/>
    </reaction>
</comment>
<feature type="domain" description="Mur ligase central" evidence="5">
    <location>
        <begin position="113"/>
        <end position="310"/>
    </location>
</feature>
<dbReference type="Gene3D" id="3.90.190.20">
    <property type="entry name" value="Mur ligase, C-terminal domain"/>
    <property type="match status" value="1"/>
</dbReference>
<protein>
    <recommendedName>
        <fullName evidence="2">UDP-N-acetylmuramoyl-L-alanyl-D-glutamate--2,6-diaminopimelate ligase</fullName>
        <ecNumber evidence="2">6.3.2.13</ecNumber>
    </recommendedName>
    <alternativeName>
        <fullName evidence="2">Meso-A2pm-adding enzyme</fullName>
    </alternativeName>
    <alternativeName>
        <fullName evidence="2">Meso-diaminopimelate-adding enzyme</fullName>
    </alternativeName>
    <alternativeName>
        <fullName evidence="2">UDP-MurNAc-L-Ala-D-Glu:meso-diaminopimelate ligase</fullName>
    </alternativeName>
    <alternativeName>
        <fullName evidence="2">UDP-MurNAc-tripeptide synthetase</fullName>
    </alternativeName>
    <alternativeName>
        <fullName evidence="2">UDP-N-acetylmuramyl-tripeptide synthetase</fullName>
    </alternativeName>
</protein>
<keyword evidence="2" id="KW-0460">Magnesium</keyword>
<comment type="cofactor">
    <cofactor evidence="2">
        <name>Mg(2+)</name>
        <dbReference type="ChEBI" id="CHEBI:18420"/>
    </cofactor>
</comment>
<dbReference type="Pfam" id="PF02875">
    <property type="entry name" value="Mur_ligase_C"/>
    <property type="match status" value="1"/>
</dbReference>
<dbReference type="Pfam" id="PF08245">
    <property type="entry name" value="Mur_ligase_M"/>
    <property type="match status" value="1"/>
</dbReference>
<dbReference type="InterPro" id="IPR035911">
    <property type="entry name" value="MurE/MurF_N"/>
</dbReference>
<feature type="modified residue" description="N6-carboxylysine" evidence="2">
    <location>
        <position position="221"/>
    </location>
</feature>
<feature type="binding site" evidence="2">
    <location>
        <position position="32"/>
    </location>
    <ligand>
        <name>UDP-N-acetyl-alpha-D-muramoyl-L-alanyl-D-glutamate</name>
        <dbReference type="ChEBI" id="CHEBI:83900"/>
    </ligand>
</feature>
<keyword evidence="2 3" id="KW-0132">Cell division</keyword>
<feature type="binding site" evidence="2">
    <location>
        <begin position="115"/>
        <end position="121"/>
    </location>
    <ligand>
        <name>ATP</name>
        <dbReference type="ChEBI" id="CHEBI:30616"/>
    </ligand>
</feature>
<dbReference type="SUPFAM" id="SSF53623">
    <property type="entry name" value="MurD-like peptide ligases, catalytic domain"/>
    <property type="match status" value="1"/>
</dbReference>
<comment type="similarity">
    <text evidence="1 2">Belongs to the MurCDEF family. MurE subfamily.</text>
</comment>
<keyword evidence="2" id="KW-0547">Nucleotide-binding</keyword>
<evidence type="ECO:0000313" key="6">
    <source>
        <dbReference type="EMBL" id="RNF57880.1"/>
    </source>
</evidence>
<comment type="subcellular location">
    <subcellularLocation>
        <location evidence="2 3">Cytoplasm</location>
    </subcellularLocation>
</comment>
<keyword evidence="2 3" id="KW-0131">Cell cycle</keyword>
<dbReference type="Gene3D" id="3.40.1190.10">
    <property type="entry name" value="Mur-like, catalytic domain"/>
    <property type="match status" value="1"/>
</dbReference>
<dbReference type="GO" id="GO:0051301">
    <property type="term" value="P:cell division"/>
    <property type="evidence" value="ECO:0007669"/>
    <property type="project" value="UniProtKB-KW"/>
</dbReference>
<dbReference type="NCBIfam" id="NF001126">
    <property type="entry name" value="PRK00139.1-4"/>
    <property type="match status" value="1"/>
</dbReference>
<feature type="binding site" evidence="2">
    <location>
        <position position="455"/>
    </location>
    <ligand>
        <name>meso-2,6-diaminopimelate</name>
        <dbReference type="ChEBI" id="CHEBI:57791"/>
    </ligand>
</feature>
<sequence>MLPSEGVALHTLLPDCPEALADLRVTGIESDTRRLQPGMLYVGLRTRHGDGHAFAQAAWDAGAVAVLVEGTEGVTELGGRPLWSHPAARELLGTALRRWYRWDEEAAPLLVGVTGTNGKSSVTRLIAQLAPQPGMVLGTLGYGCPDALTPLANTTPEAVTLWRALAEMRGAGARVIAVEVSSHALDLGRVAEVPFAAAVFTNLSRDHLDFHGDMERYFAAKAALFRQEGLRLAVLNGDDPMAERLARMLPATVRVLRYGLGAGDYHCTEFHPGASGTLLKMHTPAGERALRSPLLGSANVMNLLAALAVVEGLGWPAEAAAVAAVSLPEGRYQRLAGGPGQPQVMVDYAHSPDALARVLTDLRRVAKGRITVIFGCGGDRDVGKRPEMGRIAEMLADRIVLTDDNPRSEDPARIVTDILTGMQRPAGVAVIHDRAEAIRRGILEAGQGDWVLIAGKGHESYQERGGQRRPFADIGIAREVLEP</sequence>
<dbReference type="InterPro" id="IPR004101">
    <property type="entry name" value="Mur_ligase_C"/>
</dbReference>
<dbReference type="InterPro" id="IPR013221">
    <property type="entry name" value="Mur_ligase_cen"/>
</dbReference>
<dbReference type="EMBL" id="RIZI01000194">
    <property type="protein sequence ID" value="RNF57880.1"/>
    <property type="molecule type" value="Genomic_DNA"/>
</dbReference>
<dbReference type="UniPathway" id="UPA00219"/>
<feature type="domain" description="Mur ligase C-terminal" evidence="4">
    <location>
        <begin position="330"/>
        <end position="457"/>
    </location>
</feature>
<evidence type="ECO:0000256" key="1">
    <source>
        <dbReference type="ARBA" id="ARBA00005898"/>
    </source>
</evidence>
<feature type="binding site" evidence="2">
    <location>
        <position position="153"/>
    </location>
    <ligand>
        <name>UDP-N-acetyl-alpha-D-muramoyl-L-alanyl-D-glutamate</name>
        <dbReference type="ChEBI" id="CHEBI:83900"/>
    </ligand>
</feature>
<comment type="caution">
    <text evidence="6">The sequence shown here is derived from an EMBL/GenBank/DDBJ whole genome shotgun (WGS) entry which is preliminary data.</text>
</comment>
<dbReference type="SUPFAM" id="SSF63418">
    <property type="entry name" value="MurE/MurF N-terminal domain"/>
    <property type="match status" value="1"/>
</dbReference>
<feature type="binding site" evidence="2">
    <location>
        <begin position="154"/>
        <end position="155"/>
    </location>
    <ligand>
        <name>UDP-N-acetyl-alpha-D-muramoyl-L-alanyl-D-glutamate</name>
        <dbReference type="ChEBI" id="CHEBI:83900"/>
    </ligand>
</feature>
<dbReference type="GO" id="GO:0008765">
    <property type="term" value="F:UDP-N-acetylmuramoylalanyl-D-glutamate-2,6-diaminopimelate ligase activity"/>
    <property type="evidence" value="ECO:0007669"/>
    <property type="project" value="UniProtKB-UniRule"/>
</dbReference>
<dbReference type="Gene3D" id="3.40.1390.10">
    <property type="entry name" value="MurE/MurF, N-terminal domain"/>
    <property type="match status" value="1"/>
</dbReference>
<organism evidence="6">
    <name type="scientific">Acidithiobacillus sulfuriphilus</name>
    <dbReference type="NCBI Taxonomy" id="1867749"/>
    <lineage>
        <taxon>Bacteria</taxon>
        <taxon>Pseudomonadati</taxon>
        <taxon>Pseudomonadota</taxon>
        <taxon>Acidithiobacillia</taxon>
        <taxon>Acidithiobacillales</taxon>
        <taxon>Acidithiobacillaceae</taxon>
        <taxon>Acidithiobacillus</taxon>
    </lineage>
</organism>
<keyword evidence="2" id="KW-0963">Cytoplasm</keyword>
<reference evidence="6" key="1">
    <citation type="submission" date="2018-10" db="EMBL/GenBank/DDBJ databases">
        <title>Acidithiobacillus sulfuriphilus sp. nov.: an extremely acidophilic sulfur-oxidizing chemolithotroph isolated from a neutral pH environment.</title>
        <authorList>
            <person name="Falagan C."/>
            <person name="Moya-Beltran A."/>
            <person name="Quatrini R."/>
            <person name="Johnson D.B."/>
        </authorList>
    </citation>
    <scope>NUCLEOTIDE SEQUENCE [LARGE SCALE GENOMIC DNA]</scope>
    <source>
        <strain evidence="6">CJ-2</strain>
    </source>
</reference>
<comment type="pathway">
    <text evidence="2 3">Cell wall biogenesis; peptidoglycan biosynthesis.</text>
</comment>
<comment type="function">
    <text evidence="2">Catalyzes the addition of meso-diaminopimelic acid to the nucleotide precursor UDP-N-acetylmuramoyl-L-alanyl-D-glutamate (UMAG) in the biosynthesis of bacterial cell-wall peptidoglycan.</text>
</comment>
<dbReference type="GO" id="GO:0071555">
    <property type="term" value="P:cell wall organization"/>
    <property type="evidence" value="ECO:0007669"/>
    <property type="project" value="UniProtKB-KW"/>
</dbReference>
<dbReference type="SUPFAM" id="SSF53244">
    <property type="entry name" value="MurD-like peptide ligases, peptide-binding domain"/>
    <property type="match status" value="1"/>
</dbReference>
<keyword evidence="2 3" id="KW-0961">Cell wall biogenesis/degradation</keyword>
<keyword evidence="2 6" id="KW-0436">Ligase</keyword>
<keyword evidence="2" id="KW-0067">ATP-binding</keyword>
<dbReference type="InterPro" id="IPR036565">
    <property type="entry name" value="Mur-like_cat_sf"/>
</dbReference>
<feature type="binding site" evidence="2">
    <location>
        <position position="189"/>
    </location>
    <ligand>
        <name>UDP-N-acetyl-alpha-D-muramoyl-L-alanyl-D-glutamate</name>
        <dbReference type="ChEBI" id="CHEBI:83900"/>
    </ligand>
</feature>
<gene>
    <name evidence="2" type="primary">murE</name>
    <name evidence="6" type="ORF">EC580_13900</name>
</gene>
<comment type="caution">
    <text evidence="2">Lacks conserved residue(s) required for the propagation of feature annotation.</text>
</comment>
<evidence type="ECO:0000259" key="4">
    <source>
        <dbReference type="Pfam" id="PF02875"/>
    </source>
</evidence>
<dbReference type="PANTHER" id="PTHR23135">
    <property type="entry name" value="MUR LIGASE FAMILY MEMBER"/>
    <property type="match status" value="1"/>
</dbReference>
<feature type="binding site" evidence="2">
    <location>
        <position position="380"/>
    </location>
    <ligand>
        <name>meso-2,6-diaminopimelate</name>
        <dbReference type="ChEBI" id="CHEBI:57791"/>
    </ligand>
</feature>
<proteinExistence type="inferred from homology"/>
<dbReference type="GO" id="GO:0005524">
    <property type="term" value="F:ATP binding"/>
    <property type="evidence" value="ECO:0007669"/>
    <property type="project" value="UniProtKB-UniRule"/>
</dbReference>
<comment type="PTM">
    <text evidence="2">Carboxylation is probably crucial for Mg(2+) binding and, consequently, for the gamma-phosphate positioning of ATP.</text>
</comment>
<dbReference type="GO" id="GO:0009252">
    <property type="term" value="P:peptidoglycan biosynthetic process"/>
    <property type="evidence" value="ECO:0007669"/>
    <property type="project" value="UniProtKB-UniRule"/>
</dbReference>
<feature type="binding site" evidence="2">
    <location>
        <begin position="404"/>
        <end position="407"/>
    </location>
    <ligand>
        <name>meso-2,6-diaminopimelate</name>
        <dbReference type="ChEBI" id="CHEBI:57791"/>
    </ligand>
</feature>
<dbReference type="EC" id="6.3.2.13" evidence="2"/>
<dbReference type="GO" id="GO:0008360">
    <property type="term" value="P:regulation of cell shape"/>
    <property type="evidence" value="ECO:0007669"/>
    <property type="project" value="UniProtKB-KW"/>
</dbReference>
<feature type="binding site" evidence="2">
    <location>
        <position position="459"/>
    </location>
    <ligand>
        <name>meso-2,6-diaminopimelate</name>
        <dbReference type="ChEBI" id="CHEBI:57791"/>
    </ligand>
</feature>
<evidence type="ECO:0000256" key="2">
    <source>
        <dbReference type="HAMAP-Rule" id="MF_00208"/>
    </source>
</evidence>
<feature type="short sequence motif" description="Meso-diaminopimelate recognition motif" evidence="2">
    <location>
        <begin position="404"/>
        <end position="407"/>
    </location>
</feature>
<feature type="binding site" evidence="2">
    <location>
        <position position="181"/>
    </location>
    <ligand>
        <name>UDP-N-acetyl-alpha-D-muramoyl-L-alanyl-D-glutamate</name>
        <dbReference type="ChEBI" id="CHEBI:83900"/>
    </ligand>
</feature>
<evidence type="ECO:0000256" key="3">
    <source>
        <dbReference type="RuleBase" id="RU004135"/>
    </source>
</evidence>
<dbReference type="GO" id="GO:0000287">
    <property type="term" value="F:magnesium ion binding"/>
    <property type="evidence" value="ECO:0007669"/>
    <property type="project" value="UniProtKB-UniRule"/>
</dbReference>
<dbReference type="PANTHER" id="PTHR23135:SF4">
    <property type="entry name" value="UDP-N-ACETYLMURAMOYL-L-ALANYL-D-GLUTAMATE--2,6-DIAMINOPIMELATE LIGASE MURE HOMOLOG, CHLOROPLASTIC"/>
    <property type="match status" value="1"/>
</dbReference>
<dbReference type="OrthoDB" id="5287761at2"/>
<dbReference type="NCBIfam" id="TIGR01085">
    <property type="entry name" value="murE"/>
    <property type="match status" value="1"/>
</dbReference>
<dbReference type="InterPro" id="IPR036615">
    <property type="entry name" value="Mur_ligase_C_dom_sf"/>
</dbReference>
<keyword evidence="2 3" id="KW-0133">Cell shape</keyword>
<keyword evidence="2 3" id="KW-0573">Peptidoglycan synthesis</keyword>
<accession>A0A3M8QTL4</accession>
<dbReference type="RefSeq" id="WP_123106076.1">
    <property type="nucleotide sequence ID" value="NZ_CP127527.1"/>
</dbReference>